<proteinExistence type="predicted"/>
<organism evidence="2 3">
    <name type="scientific">Cutibacterium modestum HL044PA1</name>
    <dbReference type="NCBI Taxonomy" id="765109"/>
    <lineage>
        <taxon>Bacteria</taxon>
        <taxon>Bacillati</taxon>
        <taxon>Actinomycetota</taxon>
        <taxon>Actinomycetes</taxon>
        <taxon>Propionibacteriales</taxon>
        <taxon>Propionibacteriaceae</taxon>
        <taxon>Cutibacterium</taxon>
        <taxon>Cutibacterium modestum</taxon>
    </lineage>
</organism>
<dbReference type="Proteomes" id="UP000003179">
    <property type="component" value="Unassembled WGS sequence"/>
</dbReference>
<accession>A0ABP2K7E0</accession>
<evidence type="ECO:0000313" key="2">
    <source>
        <dbReference type="EMBL" id="EFS91970.1"/>
    </source>
</evidence>
<gene>
    <name evidence="2" type="ORF">HMPREF9607_01836</name>
</gene>
<protein>
    <submittedName>
        <fullName evidence="2">Uncharacterized protein</fullName>
    </submittedName>
</protein>
<evidence type="ECO:0000313" key="3">
    <source>
        <dbReference type="Proteomes" id="UP000003179"/>
    </source>
</evidence>
<name>A0ABP2K7E0_9ACTN</name>
<comment type="caution">
    <text evidence="2">The sequence shown here is derived from an EMBL/GenBank/DDBJ whole genome shotgun (WGS) entry which is preliminary data.</text>
</comment>
<reference evidence="2" key="1">
    <citation type="submission" date="2010-08" db="EMBL/GenBank/DDBJ databases">
        <authorList>
            <person name="Weinstock G."/>
            <person name="Sodergren E."/>
            <person name="Clifton S."/>
            <person name="Fulton L."/>
            <person name="Fulton B."/>
            <person name="Courtney L."/>
            <person name="Fronick C."/>
            <person name="Harrison M."/>
            <person name="Strong C."/>
            <person name="Farmer C."/>
            <person name="Delahaunty K."/>
            <person name="Markovic C."/>
            <person name="Hall O."/>
            <person name="Minx P."/>
            <person name="Tomlinson C."/>
            <person name="Mitreva M."/>
            <person name="Hou S."/>
            <person name="Chen J."/>
            <person name="Wollam A."/>
            <person name="Pepin K.H."/>
            <person name="Johnson M."/>
            <person name="Bhonagiri V."/>
            <person name="Zhang X."/>
            <person name="Suruliraj S."/>
            <person name="Warren W."/>
            <person name="Chinwalla A."/>
            <person name="Mardis E.R."/>
            <person name="Wilson R.K."/>
        </authorList>
    </citation>
    <scope>NUCLEOTIDE SEQUENCE [LARGE SCALE GENOMIC DNA]</scope>
    <source>
        <strain evidence="2">HL044PA1</strain>
    </source>
</reference>
<keyword evidence="3" id="KW-1185">Reference proteome</keyword>
<sequence>MNDPSRSLGTSSRMGPTSDSTVFGVVPLRIRVFSGVGRASSRSPDG</sequence>
<evidence type="ECO:0000256" key="1">
    <source>
        <dbReference type="SAM" id="MobiDB-lite"/>
    </source>
</evidence>
<feature type="region of interest" description="Disordered" evidence="1">
    <location>
        <begin position="1"/>
        <end position="21"/>
    </location>
</feature>
<dbReference type="EMBL" id="ADZU01000030">
    <property type="protein sequence ID" value="EFS91970.1"/>
    <property type="molecule type" value="Genomic_DNA"/>
</dbReference>